<evidence type="ECO:0000256" key="2">
    <source>
        <dbReference type="ARBA" id="ARBA00023239"/>
    </source>
</evidence>
<dbReference type="PANTHER" id="PTHR28004:SF2">
    <property type="entry name" value="D-SERINE DEHYDRATASE"/>
    <property type="match status" value="1"/>
</dbReference>
<dbReference type="EMBL" id="CP029803">
    <property type="protein sequence ID" value="AWT60318.1"/>
    <property type="molecule type" value="Genomic_DNA"/>
</dbReference>
<dbReference type="Pfam" id="PF01168">
    <property type="entry name" value="Ala_racemase_N"/>
    <property type="match status" value="1"/>
</dbReference>
<protein>
    <submittedName>
        <fullName evidence="4">D-threonine aldolase</fullName>
        <ecNumber evidence="4">4.1.2.42</ecNumber>
    </submittedName>
</protein>
<evidence type="ECO:0000313" key="5">
    <source>
        <dbReference type="Proteomes" id="UP000247465"/>
    </source>
</evidence>
<dbReference type="KEGG" id="mtar:DF168_01524"/>
<dbReference type="InterPro" id="IPR042208">
    <property type="entry name" value="D-ser_dehydrat-like_sf"/>
</dbReference>
<dbReference type="AlphaFoldDB" id="A0A2Z4AGR6"/>
<dbReference type="SUPFAM" id="SSF51419">
    <property type="entry name" value="PLP-binding barrel"/>
    <property type="match status" value="1"/>
</dbReference>
<comment type="similarity">
    <text evidence="1">Belongs to the DSD1 family.</text>
</comment>
<evidence type="ECO:0000313" key="4">
    <source>
        <dbReference type="EMBL" id="AWT60318.1"/>
    </source>
</evidence>
<dbReference type="GO" id="GO:0008721">
    <property type="term" value="F:D-serine ammonia-lyase activity"/>
    <property type="evidence" value="ECO:0007669"/>
    <property type="project" value="TreeGrafter"/>
</dbReference>
<evidence type="ECO:0000259" key="3">
    <source>
        <dbReference type="SMART" id="SM01119"/>
    </source>
</evidence>
<organism evidence="4 5">
    <name type="scientific">Candidatus Moanibacter tarae</name>
    <dbReference type="NCBI Taxonomy" id="2200854"/>
    <lineage>
        <taxon>Bacteria</taxon>
        <taxon>Pseudomonadati</taxon>
        <taxon>Verrucomicrobiota</taxon>
        <taxon>Opitutia</taxon>
        <taxon>Puniceicoccales</taxon>
        <taxon>Puniceicoccales incertae sedis</taxon>
        <taxon>Candidatus Moanibacter</taxon>
    </lineage>
</organism>
<dbReference type="InterPro" id="IPR051466">
    <property type="entry name" value="D-amino_acid_metab_enzyme"/>
</dbReference>
<dbReference type="Proteomes" id="UP000247465">
    <property type="component" value="Chromosome"/>
</dbReference>
<dbReference type="InterPro" id="IPR026956">
    <property type="entry name" value="D-ser_dehydrat-like_dom"/>
</dbReference>
<keyword evidence="2 4" id="KW-0456">Lyase</keyword>
<sequence>MKNYIGRPKEDLDTPVVLVDLEIMEKNIEKMVGIIVKSAGVRWRPHTKAMKTPELAQKLLDAGASGITCAKLGEAEVMADAGITDILVANQIVGPYKIARLVELRHRADVMVLVDNKENIDALDRAAQESGIILKVLVEVNVGMDRAGVEPGEPVLELAKKIEESKGLEFSGIQTWESHTLKITPLEKKERTLAEAIKRFVDSAELCRKNGISVDILSCGGTGTYWISAVQPGITEIEAGGGIFCDIQYHKNFGVAHDYALTVYSTVTSRPTPTRLICDSGRKTMSTDAGTPKPLGMPEVTSVSLSAEHGIVQFAEPTSKPTVGDRIEFVVGYSDTTTFLHDYIYGIRNGIVETAWPLLGRGKLQ</sequence>
<name>A0A2Z4AGR6_9BACT</name>
<dbReference type="SMART" id="SM01119">
    <property type="entry name" value="D-ser_dehydrat"/>
    <property type="match status" value="1"/>
</dbReference>
<dbReference type="PANTHER" id="PTHR28004">
    <property type="entry name" value="ZGC:162816-RELATED"/>
    <property type="match status" value="1"/>
</dbReference>
<dbReference type="GO" id="GO:0043876">
    <property type="term" value="F:D-threonine aldolase activity"/>
    <property type="evidence" value="ECO:0007669"/>
    <property type="project" value="UniProtKB-EC"/>
</dbReference>
<dbReference type="EC" id="4.1.2.42" evidence="4"/>
<dbReference type="GO" id="GO:0036088">
    <property type="term" value="P:D-serine catabolic process"/>
    <property type="evidence" value="ECO:0007669"/>
    <property type="project" value="TreeGrafter"/>
</dbReference>
<evidence type="ECO:0000256" key="1">
    <source>
        <dbReference type="ARBA" id="ARBA00005323"/>
    </source>
</evidence>
<dbReference type="InterPro" id="IPR029066">
    <property type="entry name" value="PLP-binding_barrel"/>
</dbReference>
<proteinExistence type="inferred from homology"/>
<dbReference type="CDD" id="cd06819">
    <property type="entry name" value="PLPDE_III_LS_D-TA"/>
    <property type="match status" value="1"/>
</dbReference>
<reference evidence="4 5" key="1">
    <citation type="submission" date="2018-06" db="EMBL/GenBank/DDBJ databases">
        <title>Draft Genome Sequence of a Novel Marine Bacterium Related to the Verrucomicrobia.</title>
        <authorList>
            <person name="Vosseberg J."/>
            <person name="Martijn J."/>
            <person name="Ettema T.J.G."/>
        </authorList>
    </citation>
    <scope>NUCLEOTIDE SEQUENCE [LARGE SCALE GENOMIC DNA]</scope>
    <source>
        <strain evidence="4">TARA_B100001123</strain>
    </source>
</reference>
<dbReference type="Pfam" id="PF14031">
    <property type="entry name" value="D-ser_dehydrat"/>
    <property type="match status" value="1"/>
</dbReference>
<accession>A0A2Z4AGR6</accession>
<dbReference type="Gene3D" id="3.20.20.10">
    <property type="entry name" value="Alanine racemase"/>
    <property type="match status" value="1"/>
</dbReference>
<dbReference type="InterPro" id="IPR001608">
    <property type="entry name" value="Ala_racemase_N"/>
</dbReference>
<gene>
    <name evidence="4" type="ORF">DF168_01524</name>
</gene>
<feature type="domain" description="D-serine dehydratase-like" evidence="3">
    <location>
        <begin position="260"/>
        <end position="348"/>
    </location>
</feature>
<dbReference type="Gene3D" id="2.40.37.20">
    <property type="entry name" value="D-serine dehydratase-like domain"/>
    <property type="match status" value="1"/>
</dbReference>